<name>A0A0G1F2C1_9BACT</name>
<evidence type="ECO:0000256" key="2">
    <source>
        <dbReference type="ARBA" id="ARBA00010817"/>
    </source>
</evidence>
<dbReference type="InterPro" id="IPR011257">
    <property type="entry name" value="DNA_glycosylase"/>
</dbReference>
<dbReference type="InterPro" id="IPR000035">
    <property type="entry name" value="Alkylbase_DNA_glycsylse_CS"/>
</dbReference>
<accession>A0A0G1F2C1</accession>
<evidence type="ECO:0000256" key="3">
    <source>
        <dbReference type="ARBA" id="ARBA00012000"/>
    </source>
</evidence>
<dbReference type="InterPro" id="IPR003265">
    <property type="entry name" value="HhH-GPD_domain"/>
</dbReference>
<evidence type="ECO:0000256" key="5">
    <source>
        <dbReference type="ARBA" id="ARBA00023204"/>
    </source>
</evidence>
<dbReference type="PANTHER" id="PTHR43003">
    <property type="entry name" value="DNA-3-METHYLADENINE GLYCOSYLASE"/>
    <property type="match status" value="1"/>
</dbReference>
<dbReference type="GO" id="GO:0006307">
    <property type="term" value="P:DNA alkylation repair"/>
    <property type="evidence" value="ECO:0007669"/>
    <property type="project" value="TreeGrafter"/>
</dbReference>
<dbReference type="EMBL" id="LCEY01000003">
    <property type="protein sequence ID" value="KKS80963.1"/>
    <property type="molecule type" value="Genomic_DNA"/>
</dbReference>
<dbReference type="PANTHER" id="PTHR43003:SF5">
    <property type="entry name" value="DNA-3-METHYLADENINE GLYCOSYLASE"/>
    <property type="match status" value="1"/>
</dbReference>
<dbReference type="GO" id="GO:0006285">
    <property type="term" value="P:base-excision repair, AP site formation"/>
    <property type="evidence" value="ECO:0007669"/>
    <property type="project" value="TreeGrafter"/>
</dbReference>
<comment type="similarity">
    <text evidence="2">Belongs to the alkylbase DNA glycosidase AlkA family.</text>
</comment>
<evidence type="ECO:0000259" key="6">
    <source>
        <dbReference type="SMART" id="SM00478"/>
    </source>
</evidence>
<evidence type="ECO:0000256" key="4">
    <source>
        <dbReference type="ARBA" id="ARBA00022763"/>
    </source>
</evidence>
<dbReference type="PROSITE" id="PS00516">
    <property type="entry name" value="ALKYLBASE_DNA_GLYCOS"/>
    <property type="match status" value="1"/>
</dbReference>
<dbReference type="SMART" id="SM00478">
    <property type="entry name" value="ENDO3c"/>
    <property type="match status" value="1"/>
</dbReference>
<dbReference type="GO" id="GO:0032131">
    <property type="term" value="F:alkylated DNA binding"/>
    <property type="evidence" value="ECO:0007669"/>
    <property type="project" value="TreeGrafter"/>
</dbReference>
<dbReference type="AlphaFoldDB" id="A0A0G1F2C1"/>
<dbReference type="Proteomes" id="UP000034611">
    <property type="component" value="Unassembled WGS sequence"/>
</dbReference>
<dbReference type="Gene3D" id="1.10.340.30">
    <property type="entry name" value="Hypothetical protein, domain 2"/>
    <property type="match status" value="1"/>
</dbReference>
<feature type="domain" description="HhH-GPD" evidence="6">
    <location>
        <begin position="44"/>
        <end position="195"/>
    </location>
</feature>
<dbReference type="SUPFAM" id="SSF48150">
    <property type="entry name" value="DNA-glycosylase"/>
    <property type="match status" value="1"/>
</dbReference>
<sequence>MWQNAEAFLAKDKYLGPLVKKYGPCKIRPRPKAKYFVDLVDAICGQQLSVKAAATIFGRVSDKLGGQIIPEEILKQKDKELRSCGLSFAKIKYVKDLAQRTKDGRLKIKILDKLSDEEVAKELIAVKGIGQWTADMFLMFSLARPDVFPVEDLGIRKGMAKLTKKEMDKESLIKFSRRWQPFRSVASWYIWRQLENTA</sequence>
<dbReference type="FunFam" id="1.10.340.30:FF:000004">
    <property type="entry name" value="DNA-3-methyladenine glycosylase II"/>
    <property type="match status" value="1"/>
</dbReference>
<dbReference type="Pfam" id="PF00730">
    <property type="entry name" value="HhH-GPD"/>
    <property type="match status" value="1"/>
</dbReference>
<evidence type="ECO:0000313" key="8">
    <source>
        <dbReference type="Proteomes" id="UP000034611"/>
    </source>
</evidence>
<proteinExistence type="inferred from homology"/>
<reference evidence="7 8" key="1">
    <citation type="journal article" date="2015" name="Nature">
        <title>rRNA introns, odd ribosomes, and small enigmatic genomes across a large radiation of phyla.</title>
        <authorList>
            <person name="Brown C.T."/>
            <person name="Hug L.A."/>
            <person name="Thomas B.C."/>
            <person name="Sharon I."/>
            <person name="Castelle C.J."/>
            <person name="Singh A."/>
            <person name="Wilkins M.J."/>
            <person name="Williams K.H."/>
            <person name="Banfield J.F."/>
        </authorList>
    </citation>
    <scope>NUCLEOTIDE SEQUENCE [LARGE SCALE GENOMIC DNA]</scope>
</reference>
<dbReference type="CDD" id="cd00056">
    <property type="entry name" value="ENDO3c"/>
    <property type="match status" value="1"/>
</dbReference>
<organism evidence="7 8">
    <name type="scientific">Candidatus Woesebacteria bacterium GW2011_GWC1_43_10b</name>
    <dbReference type="NCBI Taxonomy" id="1618585"/>
    <lineage>
        <taxon>Bacteria</taxon>
        <taxon>Candidatus Woeseibacteriota</taxon>
    </lineage>
</organism>
<evidence type="ECO:0000313" key="7">
    <source>
        <dbReference type="EMBL" id="KKS80963.1"/>
    </source>
</evidence>
<dbReference type="GO" id="GO:0008725">
    <property type="term" value="F:DNA-3-methyladenine glycosylase activity"/>
    <property type="evidence" value="ECO:0007669"/>
    <property type="project" value="TreeGrafter"/>
</dbReference>
<gene>
    <name evidence="7" type="ORF">UV56_C0003G0003</name>
</gene>
<comment type="caution">
    <text evidence="7">The sequence shown here is derived from an EMBL/GenBank/DDBJ whole genome shotgun (WGS) entry which is preliminary data.</text>
</comment>
<dbReference type="GO" id="GO:0005737">
    <property type="term" value="C:cytoplasm"/>
    <property type="evidence" value="ECO:0007669"/>
    <property type="project" value="TreeGrafter"/>
</dbReference>
<keyword evidence="4" id="KW-0227">DNA damage</keyword>
<keyword evidence="5" id="KW-0234">DNA repair</keyword>
<dbReference type="InterPro" id="IPR051912">
    <property type="entry name" value="Alkylbase_DNA_Glycosylase/TA"/>
</dbReference>
<dbReference type="GO" id="GO:0043916">
    <property type="term" value="F:DNA-7-methylguanine glycosylase activity"/>
    <property type="evidence" value="ECO:0007669"/>
    <property type="project" value="TreeGrafter"/>
</dbReference>
<protein>
    <recommendedName>
        <fullName evidence="3">DNA-3-methyladenine glycosylase II</fullName>
        <ecNumber evidence="3">3.2.2.21</ecNumber>
    </recommendedName>
</protein>
<dbReference type="PATRIC" id="fig|1618585.3.peg.70"/>
<evidence type="ECO:0000256" key="1">
    <source>
        <dbReference type="ARBA" id="ARBA00000086"/>
    </source>
</evidence>
<dbReference type="GO" id="GO:0032993">
    <property type="term" value="C:protein-DNA complex"/>
    <property type="evidence" value="ECO:0007669"/>
    <property type="project" value="TreeGrafter"/>
</dbReference>
<comment type="catalytic activity">
    <reaction evidence="1">
        <text>Hydrolysis of alkylated DNA, releasing 3-methyladenine, 3-methylguanine, 7-methylguanine and 7-methyladenine.</text>
        <dbReference type="EC" id="3.2.2.21"/>
    </reaction>
</comment>
<dbReference type="EC" id="3.2.2.21" evidence="3"/>
<dbReference type="Gene3D" id="1.10.1670.40">
    <property type="match status" value="1"/>
</dbReference>